<dbReference type="OrthoDB" id="10554208at2759"/>
<comment type="caution">
    <text evidence="3">The sequence shown here is derived from an EMBL/GenBank/DDBJ whole genome shotgun (WGS) entry which is preliminary data.</text>
</comment>
<dbReference type="GO" id="GO:0003676">
    <property type="term" value="F:nucleic acid binding"/>
    <property type="evidence" value="ECO:0007669"/>
    <property type="project" value="InterPro"/>
</dbReference>
<evidence type="ECO:0000256" key="1">
    <source>
        <dbReference type="PROSITE-ProRule" id="PRU00047"/>
    </source>
</evidence>
<sequence>MYDTAMYVVSRTESLISEETESNGFKVSSQKNNEIVPMELNRTEVRKFYRNINKGKQVVRNTKKKEYRQKGLCFKCGQKGYIAKMCLSKQTSNPRTSSSTNANAEQANLIEKEVSVCSEKKEKLLQVKGKIGKKDALILIDSGTFKDFINAQFVETHQLMINKSIEEKSMKKYRNRIEVLSLQKYDAILGKP</sequence>
<dbReference type="GO" id="GO:0008270">
    <property type="term" value="F:zinc ion binding"/>
    <property type="evidence" value="ECO:0007669"/>
    <property type="project" value="UniProtKB-KW"/>
</dbReference>
<dbReference type="SUPFAM" id="SSF57756">
    <property type="entry name" value="Retrovirus zinc finger-like domains"/>
    <property type="match status" value="1"/>
</dbReference>
<accession>A0A9N9N7X2</accession>
<dbReference type="AlphaFoldDB" id="A0A9N9N7X2"/>
<reference evidence="3" key="1">
    <citation type="submission" date="2021-06" db="EMBL/GenBank/DDBJ databases">
        <authorList>
            <person name="Kallberg Y."/>
            <person name="Tangrot J."/>
            <person name="Rosling A."/>
        </authorList>
    </citation>
    <scope>NUCLEOTIDE SEQUENCE</scope>
    <source>
        <strain evidence="3">FL966</strain>
    </source>
</reference>
<keyword evidence="1" id="KW-0479">Metal-binding</keyword>
<gene>
    <name evidence="3" type="ORF">CPELLU_LOCUS12236</name>
</gene>
<keyword evidence="4" id="KW-1185">Reference proteome</keyword>
<evidence type="ECO:0000259" key="2">
    <source>
        <dbReference type="PROSITE" id="PS50158"/>
    </source>
</evidence>
<dbReference type="Proteomes" id="UP000789759">
    <property type="component" value="Unassembled WGS sequence"/>
</dbReference>
<dbReference type="PROSITE" id="PS50158">
    <property type="entry name" value="ZF_CCHC"/>
    <property type="match status" value="1"/>
</dbReference>
<dbReference type="InterPro" id="IPR036875">
    <property type="entry name" value="Znf_CCHC_sf"/>
</dbReference>
<protein>
    <submittedName>
        <fullName evidence="3">3240_t:CDS:1</fullName>
    </submittedName>
</protein>
<evidence type="ECO:0000313" key="4">
    <source>
        <dbReference type="Proteomes" id="UP000789759"/>
    </source>
</evidence>
<organism evidence="3 4">
    <name type="scientific">Cetraspora pellucida</name>
    <dbReference type="NCBI Taxonomy" id="1433469"/>
    <lineage>
        <taxon>Eukaryota</taxon>
        <taxon>Fungi</taxon>
        <taxon>Fungi incertae sedis</taxon>
        <taxon>Mucoromycota</taxon>
        <taxon>Glomeromycotina</taxon>
        <taxon>Glomeromycetes</taxon>
        <taxon>Diversisporales</taxon>
        <taxon>Gigasporaceae</taxon>
        <taxon>Cetraspora</taxon>
    </lineage>
</organism>
<feature type="domain" description="CCHC-type" evidence="2">
    <location>
        <begin position="73"/>
        <end position="86"/>
    </location>
</feature>
<keyword evidence="1" id="KW-0862">Zinc</keyword>
<dbReference type="EMBL" id="CAJVQA010011618">
    <property type="protein sequence ID" value="CAG8709221.1"/>
    <property type="molecule type" value="Genomic_DNA"/>
</dbReference>
<keyword evidence="1" id="KW-0863">Zinc-finger</keyword>
<dbReference type="InterPro" id="IPR001878">
    <property type="entry name" value="Znf_CCHC"/>
</dbReference>
<evidence type="ECO:0000313" key="3">
    <source>
        <dbReference type="EMBL" id="CAG8709221.1"/>
    </source>
</evidence>
<name>A0A9N9N7X2_9GLOM</name>
<dbReference type="Gene3D" id="4.10.60.10">
    <property type="entry name" value="Zinc finger, CCHC-type"/>
    <property type="match status" value="1"/>
</dbReference>
<proteinExistence type="predicted"/>